<dbReference type="CDD" id="cd11061">
    <property type="entry name" value="CYP67-like"/>
    <property type="match status" value="1"/>
</dbReference>
<evidence type="ECO:0000313" key="12">
    <source>
        <dbReference type="EMBL" id="PCH44286.1"/>
    </source>
</evidence>
<keyword evidence="13" id="KW-1185">Reference proteome</keyword>
<dbReference type="PRINTS" id="PR00385">
    <property type="entry name" value="P450"/>
</dbReference>
<feature type="binding site" description="axial binding residue" evidence="9">
    <location>
        <position position="509"/>
    </location>
    <ligand>
        <name>heme</name>
        <dbReference type="ChEBI" id="CHEBI:30413"/>
    </ligand>
    <ligandPart>
        <name>Fe</name>
        <dbReference type="ChEBI" id="CHEBI:18248"/>
    </ligandPart>
</feature>
<evidence type="ECO:0000256" key="9">
    <source>
        <dbReference type="PIRSR" id="PIRSR602401-1"/>
    </source>
</evidence>
<keyword evidence="7 9" id="KW-0408">Iron</keyword>
<feature type="transmembrane region" description="Helical" evidence="11">
    <location>
        <begin position="16"/>
        <end position="36"/>
    </location>
</feature>
<dbReference type="GO" id="GO:0016705">
    <property type="term" value="F:oxidoreductase activity, acting on paired donors, with incorporation or reduction of molecular oxygen"/>
    <property type="evidence" value="ECO:0007669"/>
    <property type="project" value="InterPro"/>
</dbReference>
<reference evidence="12 13" key="1">
    <citation type="journal article" date="2012" name="Science">
        <title>The Paleozoic origin of enzymatic lignin decomposition reconstructed from 31 fungal genomes.</title>
        <authorList>
            <person name="Floudas D."/>
            <person name="Binder M."/>
            <person name="Riley R."/>
            <person name="Barry K."/>
            <person name="Blanchette R.A."/>
            <person name="Henrissat B."/>
            <person name="Martinez A.T."/>
            <person name="Otillar R."/>
            <person name="Spatafora J.W."/>
            <person name="Yadav J.S."/>
            <person name="Aerts A."/>
            <person name="Benoit I."/>
            <person name="Boyd A."/>
            <person name="Carlson A."/>
            <person name="Copeland A."/>
            <person name="Coutinho P.M."/>
            <person name="de Vries R.P."/>
            <person name="Ferreira P."/>
            <person name="Findley K."/>
            <person name="Foster B."/>
            <person name="Gaskell J."/>
            <person name="Glotzer D."/>
            <person name="Gorecki P."/>
            <person name="Heitman J."/>
            <person name="Hesse C."/>
            <person name="Hori C."/>
            <person name="Igarashi K."/>
            <person name="Jurgens J.A."/>
            <person name="Kallen N."/>
            <person name="Kersten P."/>
            <person name="Kohler A."/>
            <person name="Kuees U."/>
            <person name="Kumar T.K.A."/>
            <person name="Kuo A."/>
            <person name="LaButti K."/>
            <person name="Larrondo L.F."/>
            <person name="Lindquist E."/>
            <person name="Ling A."/>
            <person name="Lombard V."/>
            <person name="Lucas S."/>
            <person name="Lundell T."/>
            <person name="Martin R."/>
            <person name="McLaughlin D.J."/>
            <person name="Morgenstern I."/>
            <person name="Morin E."/>
            <person name="Murat C."/>
            <person name="Nagy L.G."/>
            <person name="Nolan M."/>
            <person name="Ohm R.A."/>
            <person name="Patyshakuliyeva A."/>
            <person name="Rokas A."/>
            <person name="Ruiz-Duenas F.J."/>
            <person name="Sabat G."/>
            <person name="Salamov A."/>
            <person name="Samejima M."/>
            <person name="Schmutz J."/>
            <person name="Slot J.C."/>
            <person name="St John F."/>
            <person name="Stenlid J."/>
            <person name="Sun H."/>
            <person name="Sun S."/>
            <person name="Syed K."/>
            <person name="Tsang A."/>
            <person name="Wiebenga A."/>
            <person name="Young D."/>
            <person name="Pisabarro A."/>
            <person name="Eastwood D.C."/>
            <person name="Martin F."/>
            <person name="Cullen D."/>
            <person name="Grigoriev I.V."/>
            <person name="Hibbett D.S."/>
        </authorList>
    </citation>
    <scope>NUCLEOTIDE SEQUENCE [LARGE SCALE GENOMIC DNA]</scope>
    <source>
        <strain evidence="12 13">MD-104</strain>
    </source>
</reference>
<dbReference type="InterPro" id="IPR002401">
    <property type="entry name" value="Cyt_P450_E_grp-I"/>
</dbReference>
<name>A0A2H3JQ46_WOLCO</name>
<accession>A0A2H3JQ46</accession>
<evidence type="ECO:0000256" key="8">
    <source>
        <dbReference type="ARBA" id="ARBA00023033"/>
    </source>
</evidence>
<protein>
    <submittedName>
        <fullName evidence="12">Cytochrome P450 monooxygenase pc-bph</fullName>
    </submittedName>
</protein>
<evidence type="ECO:0000256" key="10">
    <source>
        <dbReference type="RuleBase" id="RU000461"/>
    </source>
</evidence>
<dbReference type="Proteomes" id="UP000218811">
    <property type="component" value="Unassembled WGS sequence"/>
</dbReference>
<gene>
    <name evidence="12" type="ORF">WOLCODRAFT_77097</name>
</gene>
<dbReference type="STRING" id="742152.A0A2H3JQ46"/>
<keyword evidence="5 9" id="KW-0479">Metal-binding</keyword>
<keyword evidence="11" id="KW-1133">Transmembrane helix</keyword>
<sequence>MSLVDDTTAHVPSYPAFWIALIAITVFAVQFVPYLLDPLGLSSFPGPVLAKFSNVWLPWIVSQNRWSVTVDQLHRKYGKTLIYCGAGTFVRLAPNHVSIAHPAALPAVYGHSSGTLKAPLYDVFGPFRARSIFSTRSRTEHARKRRIESPMFSPQSVRALEGTTRVHHSDLASQWDNLYSYVKQAENGGSREGMLGESAWKVEDGRVWFDCMPWFNYWSFDTIGDLAFGAPFGMLLAAKDTARVAKSVKAGLATFGTVSRTGEFAFETEEIPVTKLLNKRAELVAILGWLPKYWQSIVGTLAVFSGGSNASPKLAGLAVASVAKRLSNPQAREDMLNRLLDARDDNGEPMSPEELSAEAMTLIIAGADTVANTSCATTYYLARNQRVQAKLQAELDEALKAVDSEVALYDAVKYLPYLDAVVNEGLRLHATIGAGLPRVVPEGGITVLGHTFKEGTCVSVPIYYLHRDESIWGANATEFYPERWLDATGERKKAMLDAFTPFSVGPRACIGRNLALMQLHIVIATLFRRFNVVLESDYSLPVQDSFVRKPRWCAIGIKLRKL</sequence>
<dbReference type="InterPro" id="IPR017972">
    <property type="entry name" value="Cyt_P450_CS"/>
</dbReference>
<proteinExistence type="inferred from homology"/>
<dbReference type="Pfam" id="PF00067">
    <property type="entry name" value="p450"/>
    <property type="match status" value="1"/>
</dbReference>
<dbReference type="GO" id="GO:0020037">
    <property type="term" value="F:heme binding"/>
    <property type="evidence" value="ECO:0007669"/>
    <property type="project" value="InterPro"/>
</dbReference>
<evidence type="ECO:0000313" key="13">
    <source>
        <dbReference type="Proteomes" id="UP000218811"/>
    </source>
</evidence>
<evidence type="ECO:0000256" key="7">
    <source>
        <dbReference type="ARBA" id="ARBA00023004"/>
    </source>
</evidence>
<evidence type="ECO:0000256" key="1">
    <source>
        <dbReference type="ARBA" id="ARBA00001971"/>
    </source>
</evidence>
<dbReference type="GO" id="GO:0005506">
    <property type="term" value="F:iron ion binding"/>
    <property type="evidence" value="ECO:0007669"/>
    <property type="project" value="InterPro"/>
</dbReference>
<evidence type="ECO:0000256" key="2">
    <source>
        <dbReference type="ARBA" id="ARBA00005179"/>
    </source>
</evidence>
<evidence type="ECO:0000256" key="3">
    <source>
        <dbReference type="ARBA" id="ARBA00010617"/>
    </source>
</evidence>
<keyword evidence="8 10" id="KW-0503">Monooxygenase</keyword>
<dbReference type="PRINTS" id="PR00463">
    <property type="entry name" value="EP450I"/>
</dbReference>
<dbReference type="OMA" id="VNTSCAT"/>
<dbReference type="PROSITE" id="PS00086">
    <property type="entry name" value="CYTOCHROME_P450"/>
    <property type="match status" value="1"/>
</dbReference>
<dbReference type="GO" id="GO:0004497">
    <property type="term" value="F:monooxygenase activity"/>
    <property type="evidence" value="ECO:0007669"/>
    <property type="project" value="UniProtKB-KW"/>
</dbReference>
<dbReference type="AlphaFoldDB" id="A0A2H3JQ46"/>
<dbReference type="PANTHER" id="PTHR24305">
    <property type="entry name" value="CYTOCHROME P450"/>
    <property type="match status" value="1"/>
</dbReference>
<comment type="pathway">
    <text evidence="2">Secondary metabolite biosynthesis.</text>
</comment>
<organism evidence="12 13">
    <name type="scientific">Wolfiporia cocos (strain MD-104)</name>
    <name type="common">Brown rot fungus</name>
    <dbReference type="NCBI Taxonomy" id="742152"/>
    <lineage>
        <taxon>Eukaryota</taxon>
        <taxon>Fungi</taxon>
        <taxon>Dikarya</taxon>
        <taxon>Basidiomycota</taxon>
        <taxon>Agaricomycotina</taxon>
        <taxon>Agaricomycetes</taxon>
        <taxon>Polyporales</taxon>
        <taxon>Phaeolaceae</taxon>
        <taxon>Wolfiporia</taxon>
    </lineage>
</organism>
<dbReference type="SUPFAM" id="SSF48264">
    <property type="entry name" value="Cytochrome P450"/>
    <property type="match status" value="1"/>
</dbReference>
<evidence type="ECO:0000256" key="11">
    <source>
        <dbReference type="SAM" id="Phobius"/>
    </source>
</evidence>
<dbReference type="InterPro" id="IPR001128">
    <property type="entry name" value="Cyt_P450"/>
</dbReference>
<evidence type="ECO:0000256" key="6">
    <source>
        <dbReference type="ARBA" id="ARBA00023002"/>
    </source>
</evidence>
<dbReference type="PANTHER" id="PTHR24305:SF29">
    <property type="entry name" value="BENZOATE-PARA-HYDROXYLASE"/>
    <property type="match status" value="1"/>
</dbReference>
<keyword evidence="6 10" id="KW-0560">Oxidoreductase</keyword>
<evidence type="ECO:0000256" key="5">
    <source>
        <dbReference type="ARBA" id="ARBA00022723"/>
    </source>
</evidence>
<keyword evidence="11" id="KW-0472">Membrane</keyword>
<comment type="similarity">
    <text evidence="3 10">Belongs to the cytochrome P450 family.</text>
</comment>
<evidence type="ECO:0000256" key="4">
    <source>
        <dbReference type="ARBA" id="ARBA00022617"/>
    </source>
</evidence>
<dbReference type="OrthoDB" id="1470350at2759"/>
<dbReference type="InterPro" id="IPR050121">
    <property type="entry name" value="Cytochrome_P450_monoxygenase"/>
</dbReference>
<dbReference type="Gene3D" id="1.10.630.10">
    <property type="entry name" value="Cytochrome P450"/>
    <property type="match status" value="1"/>
</dbReference>
<dbReference type="InterPro" id="IPR036396">
    <property type="entry name" value="Cyt_P450_sf"/>
</dbReference>
<keyword evidence="4 9" id="KW-0349">Heme</keyword>
<dbReference type="EMBL" id="KB468157">
    <property type="protein sequence ID" value="PCH44286.1"/>
    <property type="molecule type" value="Genomic_DNA"/>
</dbReference>
<keyword evidence="11" id="KW-0812">Transmembrane</keyword>
<comment type="cofactor">
    <cofactor evidence="1 9">
        <name>heme</name>
        <dbReference type="ChEBI" id="CHEBI:30413"/>
    </cofactor>
</comment>